<feature type="domain" description="Glycosyl hydrolase family 13 catalytic" evidence="4">
    <location>
        <begin position="55"/>
        <end position="481"/>
    </location>
</feature>
<feature type="binding site" evidence="3">
    <location>
        <begin position="244"/>
        <end position="246"/>
    </location>
    <ligand>
        <name>substrate</name>
    </ligand>
</feature>
<dbReference type="Pfam" id="PF00128">
    <property type="entry name" value="Alpha-amylase"/>
    <property type="match status" value="1"/>
</dbReference>
<keyword evidence="1" id="KW-0328">Glycosyltransferase</keyword>
<dbReference type="Proteomes" id="UP000627715">
    <property type="component" value="Unassembled WGS sequence"/>
</dbReference>
<dbReference type="SUPFAM" id="SSF51011">
    <property type="entry name" value="Glycosyl hydrolase domain"/>
    <property type="match status" value="1"/>
</dbReference>
<dbReference type="Gene3D" id="3.20.20.80">
    <property type="entry name" value="Glycosidases"/>
    <property type="match status" value="1"/>
</dbReference>
<dbReference type="Gene3D" id="3.90.400.10">
    <property type="entry name" value="Oligo-1,6-glucosidase, Domain 2"/>
    <property type="match status" value="1"/>
</dbReference>
<dbReference type="PANTHER" id="PTHR38784">
    <property type="entry name" value="SUCROSE PHOSPHORYLASE"/>
    <property type="match status" value="1"/>
</dbReference>
<dbReference type="SUPFAM" id="SSF51445">
    <property type="entry name" value="(Trans)glycosidases"/>
    <property type="match status" value="1"/>
</dbReference>
<protein>
    <submittedName>
        <fullName evidence="5">Sucrose phosphorylase</fullName>
    </submittedName>
</protein>
<evidence type="ECO:0000313" key="5">
    <source>
        <dbReference type="EMBL" id="GGG52614.1"/>
    </source>
</evidence>
<reference evidence="5" key="2">
    <citation type="submission" date="2020-09" db="EMBL/GenBank/DDBJ databases">
        <authorList>
            <person name="Sun Q."/>
            <person name="Zhou Y."/>
        </authorList>
    </citation>
    <scope>NUCLEOTIDE SEQUENCE</scope>
    <source>
        <strain evidence="5">CGMCC 1.15425</strain>
    </source>
</reference>
<dbReference type="RefSeq" id="WP_068809841.1">
    <property type="nucleotide sequence ID" value="NZ_BMIY01000003.1"/>
</dbReference>
<keyword evidence="6" id="KW-1185">Reference proteome</keyword>
<keyword evidence="2" id="KW-0808">Transferase</keyword>
<dbReference type="InterPro" id="IPR033746">
    <property type="entry name" value="GGa_phosphorylase"/>
</dbReference>
<reference evidence="5" key="1">
    <citation type="journal article" date="2014" name="Int. J. Syst. Evol. Microbiol.">
        <title>Complete genome sequence of Corynebacterium casei LMG S-19264T (=DSM 44701T), isolated from a smear-ripened cheese.</title>
        <authorList>
            <consortium name="US DOE Joint Genome Institute (JGI-PGF)"/>
            <person name="Walter F."/>
            <person name="Albersmeier A."/>
            <person name="Kalinowski J."/>
            <person name="Ruckert C."/>
        </authorList>
    </citation>
    <scope>NUCLEOTIDE SEQUENCE</scope>
    <source>
        <strain evidence="5">CGMCC 1.15425</strain>
    </source>
</reference>
<feature type="binding site" evidence="3">
    <location>
        <begin position="353"/>
        <end position="354"/>
    </location>
    <ligand>
        <name>substrate</name>
    </ligand>
</feature>
<feature type="binding site" evidence="3">
    <location>
        <position position="113"/>
    </location>
    <ligand>
        <name>substrate</name>
    </ligand>
</feature>
<dbReference type="InterPro" id="IPR017853">
    <property type="entry name" value="GH"/>
</dbReference>
<sequence>MNRLQERVLTHLEQIYTYLAPTQRQVLAEQLLEEMQLNDQDINTGRQPGQWNESDIYLITYADSILPADTHPSGPGSENNNVSLQSLHSFMNTHLQESISAVHILPFYPWSSDDGFAVTDYSQVDPRFGNWGHVESIAKNYQLMADLVINHCSSSHSWFQNFIDGKSPGKDYFVTASPEDDLSAVIRPRTSDLLRETDTVNGKQFVWCTFGHDQIDLNFANPEVLVAMVRIVRQYLDHGVRIFRLDAVAFVWKETGSNCLNLPQTHEIVRLLRTLVEQAASDALLITETNIPKRENLSYFGNANEAHSIYNFSLPPLLIHALITGHSRHLKNWLMSMPPAQMGTFYFNFIASHDGIGLRPAEGLLSDDELERMLTVMDKAGGEISWRASDHLTQRPYEINISLWDAMSRHADHEQEGADQWQHQRYLCAHTILLALEGIPAFYIHSLLATGNDYDRLKASGHKRHINRHRWNAQALQDGLDNPSSRHARILHDLKRLIATRRKQPAFHPNATQFTLHLGDAIFAFWRQSLDRQQSIFALNNISDQVQHVPLSEINLIDTDDWVDLITGQALDMKTADLVLAPYQSIWLSNLRP</sequence>
<organism evidence="5 6">
    <name type="scientific">Pseudohongiella nitratireducens</name>
    <dbReference type="NCBI Taxonomy" id="1768907"/>
    <lineage>
        <taxon>Bacteria</taxon>
        <taxon>Pseudomonadati</taxon>
        <taxon>Pseudomonadota</taxon>
        <taxon>Gammaproteobacteria</taxon>
        <taxon>Pseudomonadales</taxon>
        <taxon>Pseudohongiellaceae</taxon>
        <taxon>Pseudohongiella</taxon>
    </lineage>
</organism>
<dbReference type="EMBL" id="BMIY01000003">
    <property type="protein sequence ID" value="GGG52614.1"/>
    <property type="molecule type" value="Genomic_DNA"/>
</dbReference>
<dbReference type="GO" id="GO:0005975">
    <property type="term" value="P:carbohydrate metabolic process"/>
    <property type="evidence" value="ECO:0007669"/>
    <property type="project" value="InterPro"/>
</dbReference>
<evidence type="ECO:0000259" key="4">
    <source>
        <dbReference type="SMART" id="SM00642"/>
    </source>
</evidence>
<dbReference type="InterPro" id="IPR045857">
    <property type="entry name" value="O16G_dom_2"/>
</dbReference>
<dbReference type="Gene3D" id="2.60.40.1180">
    <property type="entry name" value="Golgi alpha-mannosidase II"/>
    <property type="match status" value="1"/>
</dbReference>
<evidence type="ECO:0000256" key="2">
    <source>
        <dbReference type="ARBA" id="ARBA00022679"/>
    </source>
</evidence>
<accession>A0A917GP08</accession>
<evidence type="ECO:0000256" key="3">
    <source>
        <dbReference type="PIRSR" id="PIRSR003059-2"/>
    </source>
</evidence>
<comment type="caution">
    <text evidence="5">The sequence shown here is derived from an EMBL/GenBank/DDBJ whole genome shotgun (WGS) entry which is preliminary data.</text>
</comment>
<dbReference type="OrthoDB" id="9805159at2"/>
<dbReference type="CDD" id="cd11356">
    <property type="entry name" value="AmyAc_Sucrose_phosphorylase-like_1"/>
    <property type="match status" value="1"/>
</dbReference>
<evidence type="ECO:0000256" key="1">
    <source>
        <dbReference type="ARBA" id="ARBA00022676"/>
    </source>
</evidence>
<dbReference type="GO" id="GO:0016757">
    <property type="term" value="F:glycosyltransferase activity"/>
    <property type="evidence" value="ECO:0007669"/>
    <property type="project" value="UniProtKB-KW"/>
</dbReference>
<dbReference type="PANTHER" id="PTHR38784:SF1">
    <property type="entry name" value="SUCROSE PHOSPHORYLASE"/>
    <property type="match status" value="1"/>
</dbReference>
<dbReference type="PIRSF" id="PIRSF003059">
    <property type="entry name" value="Sucrose_phosphorylase"/>
    <property type="match status" value="1"/>
</dbReference>
<feature type="binding site" evidence="3">
    <location>
        <position position="464"/>
    </location>
    <ligand>
        <name>substrate</name>
    </ligand>
</feature>
<dbReference type="InterPro" id="IPR013780">
    <property type="entry name" value="Glyco_hydro_b"/>
</dbReference>
<dbReference type="SMART" id="SM00642">
    <property type="entry name" value="Aamy"/>
    <property type="match status" value="1"/>
</dbReference>
<feature type="binding site" evidence="3">
    <location>
        <position position="151"/>
    </location>
    <ligand>
        <name>substrate</name>
    </ligand>
</feature>
<gene>
    <name evidence="5" type="ORF">GCM10011403_07210</name>
</gene>
<name>A0A917GP08_9GAMM</name>
<evidence type="ECO:0000313" key="6">
    <source>
        <dbReference type="Proteomes" id="UP000627715"/>
    </source>
</evidence>
<proteinExistence type="predicted"/>
<dbReference type="InterPro" id="IPR006047">
    <property type="entry name" value="GH13_cat_dom"/>
</dbReference>
<dbReference type="AlphaFoldDB" id="A0A917GP08"/>
<dbReference type="InterPro" id="IPR016377">
    <property type="entry name" value="Sucrose_GGa_phosphorylase-rel"/>
</dbReference>